<name>F4RRX7_MELLP</name>
<reference evidence="2" key="1">
    <citation type="journal article" date="2011" name="Proc. Natl. Acad. Sci. U.S.A.">
        <title>Obligate biotrophy features unraveled by the genomic analysis of rust fungi.</title>
        <authorList>
            <person name="Duplessis S."/>
            <person name="Cuomo C.A."/>
            <person name="Lin Y.-C."/>
            <person name="Aerts A."/>
            <person name="Tisserant E."/>
            <person name="Veneault-Fourrey C."/>
            <person name="Joly D.L."/>
            <person name="Hacquard S."/>
            <person name="Amselem J."/>
            <person name="Cantarel B.L."/>
            <person name="Chiu R."/>
            <person name="Coutinho P.M."/>
            <person name="Feau N."/>
            <person name="Field M."/>
            <person name="Frey P."/>
            <person name="Gelhaye E."/>
            <person name="Goldberg J."/>
            <person name="Grabherr M.G."/>
            <person name="Kodira C.D."/>
            <person name="Kohler A."/>
            <person name="Kuees U."/>
            <person name="Lindquist E.A."/>
            <person name="Lucas S.M."/>
            <person name="Mago R."/>
            <person name="Mauceli E."/>
            <person name="Morin E."/>
            <person name="Murat C."/>
            <person name="Pangilinan J.L."/>
            <person name="Park R."/>
            <person name="Pearson M."/>
            <person name="Quesneville H."/>
            <person name="Rouhier N."/>
            <person name="Sakthikumar S."/>
            <person name="Salamov A.A."/>
            <person name="Schmutz J."/>
            <person name="Selles B."/>
            <person name="Shapiro H."/>
            <person name="Tanguay P."/>
            <person name="Tuskan G.A."/>
            <person name="Henrissat B."/>
            <person name="Van de Peer Y."/>
            <person name="Rouze P."/>
            <person name="Ellis J.G."/>
            <person name="Dodds P.N."/>
            <person name="Schein J.E."/>
            <person name="Zhong S."/>
            <person name="Hamelin R.C."/>
            <person name="Grigoriev I.V."/>
            <person name="Szabo L.J."/>
            <person name="Martin F."/>
        </authorList>
    </citation>
    <scope>NUCLEOTIDE SEQUENCE [LARGE SCALE GENOMIC DNA]</scope>
    <source>
        <strain evidence="2">98AG31 / pathotype 3-4-7</strain>
    </source>
</reference>
<sequence>MLSGVLADGTDRASRATLSGLALISQCRSIEQSAAKSQLDFGVSKQVGIRLVVSWMVGDLCSNAINTSGAEKERENWTVTYRDLEDHLQWNYVEAITAIGQHIIGSSPFSYTIRNAEVLC</sequence>
<protein>
    <submittedName>
        <fullName evidence="1">Uncharacterized protein</fullName>
    </submittedName>
</protein>
<dbReference type="InParanoid" id="F4RRX7"/>
<organism evidence="2">
    <name type="scientific">Melampsora larici-populina (strain 98AG31 / pathotype 3-4-7)</name>
    <name type="common">Poplar leaf rust fungus</name>
    <dbReference type="NCBI Taxonomy" id="747676"/>
    <lineage>
        <taxon>Eukaryota</taxon>
        <taxon>Fungi</taxon>
        <taxon>Dikarya</taxon>
        <taxon>Basidiomycota</taxon>
        <taxon>Pucciniomycotina</taxon>
        <taxon>Pucciniomycetes</taxon>
        <taxon>Pucciniales</taxon>
        <taxon>Melampsoraceae</taxon>
        <taxon>Melampsora</taxon>
    </lineage>
</organism>
<dbReference type="KEGG" id="mlr:MELLADRAFT_108087"/>
<gene>
    <name evidence="1" type="ORF">MELLADRAFT_108087</name>
</gene>
<dbReference type="EMBL" id="GL883116">
    <property type="protein sequence ID" value="EGG04874.1"/>
    <property type="molecule type" value="Genomic_DNA"/>
</dbReference>
<dbReference type="AlphaFoldDB" id="F4RRX7"/>
<dbReference type="Proteomes" id="UP000001072">
    <property type="component" value="Unassembled WGS sequence"/>
</dbReference>
<dbReference type="VEuPathDB" id="FungiDB:MELLADRAFT_108087"/>
<dbReference type="GeneID" id="18923365"/>
<accession>F4RRX7</accession>
<dbReference type="HOGENOM" id="CLU_2050146_0_0_1"/>
<evidence type="ECO:0000313" key="1">
    <source>
        <dbReference type="EMBL" id="EGG04874.1"/>
    </source>
</evidence>
<dbReference type="RefSeq" id="XP_007411965.1">
    <property type="nucleotide sequence ID" value="XM_007411903.1"/>
</dbReference>
<evidence type="ECO:0000313" key="2">
    <source>
        <dbReference type="Proteomes" id="UP000001072"/>
    </source>
</evidence>
<keyword evidence="2" id="KW-1185">Reference proteome</keyword>
<proteinExistence type="predicted"/>